<accession>A0ACB8FBY7</accession>
<evidence type="ECO:0000313" key="1">
    <source>
        <dbReference type="EMBL" id="KAH8002688.1"/>
    </source>
</evidence>
<dbReference type="Proteomes" id="UP000827872">
    <property type="component" value="Linkage Group LG08"/>
</dbReference>
<evidence type="ECO:0000313" key="2">
    <source>
        <dbReference type="Proteomes" id="UP000827872"/>
    </source>
</evidence>
<protein>
    <submittedName>
        <fullName evidence="1">Uncharacterized protein</fullName>
    </submittedName>
</protein>
<gene>
    <name evidence="1" type="ORF">K3G42_027219</name>
</gene>
<dbReference type="EMBL" id="CM037621">
    <property type="protein sequence ID" value="KAH8002688.1"/>
    <property type="molecule type" value="Genomic_DNA"/>
</dbReference>
<comment type="caution">
    <text evidence="1">The sequence shown here is derived from an EMBL/GenBank/DDBJ whole genome shotgun (WGS) entry which is preliminary data.</text>
</comment>
<name>A0ACB8FBY7_9SAUR</name>
<reference evidence="1" key="1">
    <citation type="submission" date="2021-08" db="EMBL/GenBank/DDBJ databases">
        <title>The first chromosome-level gecko genome reveals the dynamic sex chromosomes of Neotropical dwarf geckos (Sphaerodactylidae: Sphaerodactylus).</title>
        <authorList>
            <person name="Pinto B.J."/>
            <person name="Keating S.E."/>
            <person name="Gamble T."/>
        </authorList>
    </citation>
    <scope>NUCLEOTIDE SEQUENCE</scope>
    <source>
        <strain evidence="1">TG3544</strain>
    </source>
</reference>
<sequence length="177" mass="20193">MVAYPDVQAKVQKEIDAAVPPCQRICYEDRKNLPYTNAVIHEVQRFSNIISIGVPRLCVKDTMIRQFPIKRGTIVFPSIASALKDPNEWEAPEQFNPSHFLDKEGNFTCPEAFIPFSIGHRMCLGDHLARTELFLFFSNLLQAFTFRLPEGVKDINLEPILGGTLQPHYFEICAEPR</sequence>
<keyword evidence="2" id="KW-1185">Reference proteome</keyword>
<proteinExistence type="predicted"/>
<organism evidence="1 2">
    <name type="scientific">Sphaerodactylus townsendi</name>
    <dbReference type="NCBI Taxonomy" id="933632"/>
    <lineage>
        <taxon>Eukaryota</taxon>
        <taxon>Metazoa</taxon>
        <taxon>Chordata</taxon>
        <taxon>Craniata</taxon>
        <taxon>Vertebrata</taxon>
        <taxon>Euteleostomi</taxon>
        <taxon>Lepidosauria</taxon>
        <taxon>Squamata</taxon>
        <taxon>Bifurcata</taxon>
        <taxon>Gekkota</taxon>
        <taxon>Sphaerodactylidae</taxon>
        <taxon>Sphaerodactylus</taxon>
    </lineage>
</organism>